<dbReference type="GO" id="GO:0016301">
    <property type="term" value="F:kinase activity"/>
    <property type="evidence" value="ECO:0007669"/>
    <property type="project" value="UniProtKB-KW"/>
</dbReference>
<proteinExistence type="predicted"/>
<dbReference type="Proteomes" id="UP000002007">
    <property type="component" value="Chromosome"/>
</dbReference>
<keyword evidence="1" id="KW-0418">Kinase</keyword>
<dbReference type="Gene3D" id="1.10.8.1080">
    <property type="match status" value="1"/>
</dbReference>
<dbReference type="HOGENOM" id="CLU_1123795_0_0_11"/>
<keyword evidence="2" id="KW-1185">Reference proteome</keyword>
<dbReference type="GO" id="GO:0097367">
    <property type="term" value="F:carbohydrate derivative binding"/>
    <property type="evidence" value="ECO:0007669"/>
    <property type="project" value="InterPro"/>
</dbReference>
<protein>
    <submittedName>
        <fullName evidence="1">Glucokinase regulatory protein</fullName>
    </submittedName>
</protein>
<dbReference type="eggNOG" id="COG2103">
    <property type="taxonomic scope" value="Bacteria"/>
</dbReference>
<keyword evidence="1" id="KW-0808">Transferase</keyword>
<dbReference type="KEGG" id="rsa:RSal33209_0235"/>
<dbReference type="AlphaFoldDB" id="A9WLS6"/>
<gene>
    <name evidence="1" type="ordered locus">RSal33209_0235</name>
</gene>
<dbReference type="GO" id="GO:1901135">
    <property type="term" value="P:carbohydrate derivative metabolic process"/>
    <property type="evidence" value="ECO:0007669"/>
    <property type="project" value="InterPro"/>
</dbReference>
<sequence length="247" mass="26123">MPRLRNFGRLIYLSEAHHGQFRLLSQQSSELGSATETISQTFSASDFLSAIPAASAEEDQLAGAADMLALELTSQDCLIGISGAQESPYLDAAMKSALRSGALTVRVCNSTAGISTGTSANEDEMLLALPLAAAEADPRLPDFHLTVQQMIVNLISAVCIARLGTATEIQTGDLRSTNETAFSRKQRTLMTATGLNAIDSAKMLIAADGSTKVAILMVMTGLPAERAHQILLREVDALENAAESQGR</sequence>
<dbReference type="RefSeq" id="WP_012243699.1">
    <property type="nucleotide sequence ID" value="NC_010168.1"/>
</dbReference>
<evidence type="ECO:0000313" key="2">
    <source>
        <dbReference type="Proteomes" id="UP000002007"/>
    </source>
</evidence>
<organism evidence="1 2">
    <name type="scientific">Renibacterium salmoninarum (strain ATCC 33209 / DSM 20767 / JCM 11484 / NBRC 15589 / NCIMB 2235)</name>
    <dbReference type="NCBI Taxonomy" id="288705"/>
    <lineage>
        <taxon>Bacteria</taxon>
        <taxon>Bacillati</taxon>
        <taxon>Actinomycetota</taxon>
        <taxon>Actinomycetes</taxon>
        <taxon>Micrococcales</taxon>
        <taxon>Micrococcaceae</taxon>
        <taxon>Renibacterium</taxon>
    </lineage>
</organism>
<accession>A9WLS6</accession>
<name>A9WLS6_RENSM</name>
<dbReference type="STRING" id="288705.RSal33209_0235"/>
<dbReference type="Gene3D" id="3.40.50.10490">
    <property type="entry name" value="Glucose-6-phosphate isomerase like protein, domain 1"/>
    <property type="match status" value="1"/>
</dbReference>
<reference evidence="2" key="1">
    <citation type="journal article" date="2008" name="J. Bacteriol.">
        <title>Genome sequence of the fish pathogen Renibacterium salmoninarum suggests reductive evolution away from an environmental Arthrobacter ancestor.</title>
        <authorList>
            <person name="Wiens G.D."/>
            <person name="Rockey D.D."/>
            <person name="Wu Z."/>
            <person name="Chang J."/>
            <person name="Levy R."/>
            <person name="Crane S."/>
            <person name="Chen D.S."/>
            <person name="Capri G.R."/>
            <person name="Burnett J.R."/>
            <person name="Sudheesh P.S."/>
            <person name="Schipma M.J."/>
            <person name="Burd H."/>
            <person name="Bhattacharyya A."/>
            <person name="Rhodes L.D."/>
            <person name="Kaul R."/>
            <person name="Strom M.S."/>
        </authorList>
    </citation>
    <scope>NUCLEOTIDE SEQUENCE [LARGE SCALE GENOMIC DNA]</scope>
    <source>
        <strain evidence="2">ATCC 33209 / DSM 20767 / JCM 11484 / NBRC 15589 / NCIMB 2235</strain>
    </source>
</reference>
<dbReference type="EMBL" id="CP000910">
    <property type="protein sequence ID" value="ABY21991.1"/>
    <property type="molecule type" value="Genomic_DNA"/>
</dbReference>
<evidence type="ECO:0000313" key="1">
    <source>
        <dbReference type="EMBL" id="ABY21991.1"/>
    </source>
</evidence>
<dbReference type="SUPFAM" id="SSF53697">
    <property type="entry name" value="SIS domain"/>
    <property type="match status" value="1"/>
</dbReference>
<dbReference type="InterPro" id="IPR046348">
    <property type="entry name" value="SIS_dom_sf"/>
</dbReference>